<dbReference type="PRINTS" id="PR00037">
    <property type="entry name" value="HTHLACR"/>
</dbReference>
<evidence type="ECO:0000256" key="5">
    <source>
        <dbReference type="ARBA" id="ARBA00023163"/>
    </source>
</evidence>
<dbReference type="Pfam" id="PF00455">
    <property type="entry name" value="DeoRC"/>
    <property type="match status" value="1"/>
</dbReference>
<evidence type="ECO:0000256" key="4">
    <source>
        <dbReference type="ARBA" id="ARBA00023125"/>
    </source>
</evidence>
<proteinExistence type="predicted"/>
<dbReference type="InterPro" id="IPR001034">
    <property type="entry name" value="DeoR_HTH"/>
</dbReference>
<dbReference type="InterPro" id="IPR036390">
    <property type="entry name" value="WH_DNA-bd_sf"/>
</dbReference>
<gene>
    <name evidence="8" type="ORF">H9808_08770</name>
</gene>
<dbReference type="EMBL" id="DXAZ01000149">
    <property type="protein sequence ID" value="HIZ71837.1"/>
    <property type="molecule type" value="Genomic_DNA"/>
</dbReference>
<comment type="function">
    <text evidence="6">Repressor of the lactose catabolism operon. Galactose-6-phosphate is the inducer.</text>
</comment>
<dbReference type="Proteomes" id="UP000824106">
    <property type="component" value="Unassembled WGS sequence"/>
</dbReference>
<dbReference type="SUPFAM" id="SSF46785">
    <property type="entry name" value="Winged helix' DNA-binding domain"/>
    <property type="match status" value="1"/>
</dbReference>
<dbReference type="InterPro" id="IPR037171">
    <property type="entry name" value="NagB/RpiA_transferase-like"/>
</dbReference>
<name>A0A9D2G3P1_9LACT</name>
<evidence type="ECO:0000259" key="7">
    <source>
        <dbReference type="PROSITE" id="PS51000"/>
    </source>
</evidence>
<dbReference type="SMART" id="SM01134">
    <property type="entry name" value="DeoRC"/>
    <property type="match status" value="1"/>
</dbReference>
<evidence type="ECO:0000313" key="9">
    <source>
        <dbReference type="Proteomes" id="UP000824106"/>
    </source>
</evidence>
<sequence>MIFGGENKLLKEERHLQILNIVDANGTARVSDIMAQLHVSDMTIRRDLMELEEQGKLERVHGGAKSLHLFRSHELSHGDKQIINIEQKQTIATKATSLLKSGQTIFLGPGTTIEIFANMIEDDSIRIVTNCLPIFEKLTQRLPRMKVYLLGGEIRSTTMSFFGDLTNKMLTDMHFHQAFISSNGLRNNQIMTSTVEEGCTQALALNNSVERYLLMDDSKIGQEDFYAYYSLKDLTTMITNDTQTEKIISLEKYIPIF</sequence>
<dbReference type="PROSITE" id="PS00894">
    <property type="entry name" value="HTH_DEOR_1"/>
    <property type="match status" value="1"/>
</dbReference>
<dbReference type="PANTHER" id="PTHR30363">
    <property type="entry name" value="HTH-TYPE TRANSCRIPTIONAL REGULATOR SRLR-RELATED"/>
    <property type="match status" value="1"/>
</dbReference>
<dbReference type="GO" id="GO:0003700">
    <property type="term" value="F:DNA-binding transcription factor activity"/>
    <property type="evidence" value="ECO:0007669"/>
    <property type="project" value="InterPro"/>
</dbReference>
<feature type="domain" description="HTH deoR-type" evidence="7">
    <location>
        <begin position="11"/>
        <end position="66"/>
    </location>
</feature>
<keyword evidence="5" id="KW-0804">Transcription</keyword>
<evidence type="ECO:0000313" key="8">
    <source>
        <dbReference type="EMBL" id="HIZ71837.1"/>
    </source>
</evidence>
<evidence type="ECO:0000256" key="6">
    <source>
        <dbReference type="ARBA" id="ARBA00024937"/>
    </source>
</evidence>
<dbReference type="InterPro" id="IPR018356">
    <property type="entry name" value="Tscrpt_reg_HTH_DeoR_CS"/>
</dbReference>
<reference evidence="8" key="1">
    <citation type="journal article" date="2021" name="PeerJ">
        <title>Extensive microbial diversity within the chicken gut microbiome revealed by metagenomics and culture.</title>
        <authorList>
            <person name="Gilroy R."/>
            <person name="Ravi A."/>
            <person name="Getino M."/>
            <person name="Pursley I."/>
            <person name="Horton D.L."/>
            <person name="Alikhan N.F."/>
            <person name="Baker D."/>
            <person name="Gharbi K."/>
            <person name="Hall N."/>
            <person name="Watson M."/>
            <person name="Adriaenssens E.M."/>
            <person name="Foster-Nyarko E."/>
            <person name="Jarju S."/>
            <person name="Secka A."/>
            <person name="Antonio M."/>
            <person name="Oren A."/>
            <person name="Chaudhuri R.R."/>
            <person name="La Ragione R."/>
            <person name="Hildebrand F."/>
            <person name="Pallen M.J."/>
        </authorList>
    </citation>
    <scope>NUCLEOTIDE SEQUENCE</scope>
    <source>
        <strain evidence="8">CHK169-4300</strain>
    </source>
</reference>
<accession>A0A9D2G3P1</accession>
<keyword evidence="2" id="KW-0678">Repressor</keyword>
<dbReference type="Gene3D" id="3.40.50.1360">
    <property type="match status" value="1"/>
</dbReference>
<evidence type="ECO:0000256" key="1">
    <source>
        <dbReference type="ARBA" id="ARBA00021390"/>
    </source>
</evidence>
<dbReference type="InterPro" id="IPR036388">
    <property type="entry name" value="WH-like_DNA-bd_sf"/>
</dbReference>
<dbReference type="PROSITE" id="PS51000">
    <property type="entry name" value="HTH_DEOR_2"/>
    <property type="match status" value="1"/>
</dbReference>
<keyword evidence="3" id="KW-0805">Transcription regulation</keyword>
<reference evidence="8" key="2">
    <citation type="submission" date="2021-04" db="EMBL/GenBank/DDBJ databases">
        <authorList>
            <person name="Gilroy R."/>
        </authorList>
    </citation>
    <scope>NUCLEOTIDE SEQUENCE</scope>
    <source>
        <strain evidence="8">CHK169-4300</strain>
    </source>
</reference>
<evidence type="ECO:0000256" key="2">
    <source>
        <dbReference type="ARBA" id="ARBA00022491"/>
    </source>
</evidence>
<comment type="caution">
    <text evidence="8">The sequence shown here is derived from an EMBL/GenBank/DDBJ whole genome shotgun (WGS) entry which is preliminary data.</text>
</comment>
<dbReference type="Pfam" id="PF08220">
    <property type="entry name" value="HTH_DeoR"/>
    <property type="match status" value="1"/>
</dbReference>
<protein>
    <recommendedName>
        <fullName evidence="1">Lactose phosphotransferase system repressor</fullName>
    </recommendedName>
</protein>
<dbReference type="GO" id="GO:0003677">
    <property type="term" value="F:DNA binding"/>
    <property type="evidence" value="ECO:0007669"/>
    <property type="project" value="UniProtKB-KW"/>
</dbReference>
<evidence type="ECO:0000256" key="3">
    <source>
        <dbReference type="ARBA" id="ARBA00023015"/>
    </source>
</evidence>
<dbReference type="InterPro" id="IPR050313">
    <property type="entry name" value="Carb_Metab_HTH_regulators"/>
</dbReference>
<dbReference type="AlphaFoldDB" id="A0A9D2G3P1"/>
<keyword evidence="4 8" id="KW-0238">DNA-binding</keyword>
<organism evidence="8 9">
    <name type="scientific">Candidatus Atopostipes pullistercoris</name>
    <dbReference type="NCBI Taxonomy" id="2838467"/>
    <lineage>
        <taxon>Bacteria</taxon>
        <taxon>Bacillati</taxon>
        <taxon>Bacillota</taxon>
        <taxon>Bacilli</taxon>
        <taxon>Lactobacillales</taxon>
        <taxon>Carnobacteriaceae</taxon>
        <taxon>Atopostipes</taxon>
    </lineage>
</organism>
<dbReference type="Gene3D" id="1.10.10.10">
    <property type="entry name" value="Winged helix-like DNA-binding domain superfamily/Winged helix DNA-binding domain"/>
    <property type="match status" value="1"/>
</dbReference>
<dbReference type="SMART" id="SM00420">
    <property type="entry name" value="HTH_DEOR"/>
    <property type="match status" value="1"/>
</dbReference>
<dbReference type="SUPFAM" id="SSF100950">
    <property type="entry name" value="NagB/RpiA/CoA transferase-like"/>
    <property type="match status" value="1"/>
</dbReference>
<dbReference type="InterPro" id="IPR014036">
    <property type="entry name" value="DeoR-like_C"/>
</dbReference>
<dbReference type="PANTHER" id="PTHR30363:SF4">
    <property type="entry name" value="GLYCEROL-3-PHOSPHATE REGULON REPRESSOR"/>
    <property type="match status" value="1"/>
</dbReference>